<dbReference type="EMBL" id="JACIEK010000002">
    <property type="protein sequence ID" value="MBB3997606.1"/>
    <property type="molecule type" value="Genomic_DNA"/>
</dbReference>
<comment type="caution">
    <text evidence="1">The sequence shown here is derived from an EMBL/GenBank/DDBJ whole genome shotgun (WGS) entry which is preliminary data.</text>
</comment>
<name>A0A7W6H330_9HYPH</name>
<protein>
    <submittedName>
        <fullName evidence="1">Uncharacterized protein</fullName>
    </submittedName>
</protein>
<evidence type="ECO:0000313" key="2">
    <source>
        <dbReference type="Proteomes" id="UP000542776"/>
    </source>
</evidence>
<keyword evidence="2" id="KW-1185">Reference proteome</keyword>
<evidence type="ECO:0000313" key="1">
    <source>
        <dbReference type="EMBL" id="MBB3997606.1"/>
    </source>
</evidence>
<reference evidence="1 2" key="1">
    <citation type="submission" date="2020-08" db="EMBL/GenBank/DDBJ databases">
        <title>Genomic Encyclopedia of Type Strains, Phase IV (KMG-IV): sequencing the most valuable type-strain genomes for metagenomic binning, comparative biology and taxonomic classification.</title>
        <authorList>
            <person name="Goeker M."/>
        </authorList>
    </citation>
    <scope>NUCLEOTIDE SEQUENCE [LARGE SCALE GENOMIC DNA]</scope>
    <source>
        <strain evidence="1 2">DSM 102238</strain>
    </source>
</reference>
<accession>A0A7W6H330</accession>
<dbReference type="Proteomes" id="UP000542776">
    <property type="component" value="Unassembled WGS sequence"/>
</dbReference>
<proteinExistence type="predicted"/>
<dbReference type="RefSeq" id="WP_183199156.1">
    <property type="nucleotide sequence ID" value="NZ_JACIEK010000002.1"/>
</dbReference>
<organism evidence="1 2">
    <name type="scientific">Aureimonas pseudogalii</name>
    <dbReference type="NCBI Taxonomy" id="1744844"/>
    <lineage>
        <taxon>Bacteria</taxon>
        <taxon>Pseudomonadati</taxon>
        <taxon>Pseudomonadota</taxon>
        <taxon>Alphaproteobacteria</taxon>
        <taxon>Hyphomicrobiales</taxon>
        <taxon>Aurantimonadaceae</taxon>
        <taxon>Aureimonas</taxon>
    </lineage>
</organism>
<dbReference type="AlphaFoldDB" id="A0A7W6H330"/>
<sequence>MFGYQGGESTETVARKRGSMKGAQARWPFMTRYDLTTIHNEAQLTTLVRDRLGLSRPAADAEVALWLDGKSF</sequence>
<gene>
    <name evidence="1" type="ORF">GGR04_001442</name>
</gene>